<evidence type="ECO:0000313" key="3">
    <source>
        <dbReference type="EMBL" id="KAK9685682.1"/>
    </source>
</evidence>
<accession>A0ABR2VN34</accession>
<keyword evidence="4" id="KW-1185">Reference proteome</keyword>
<keyword evidence="2" id="KW-0732">Signal</keyword>
<evidence type="ECO:0000256" key="2">
    <source>
        <dbReference type="SAM" id="SignalP"/>
    </source>
</evidence>
<protein>
    <submittedName>
        <fullName evidence="3">Uncharacterized protein</fullName>
    </submittedName>
</protein>
<dbReference type="Proteomes" id="UP001479436">
    <property type="component" value="Unassembled WGS sequence"/>
</dbReference>
<organism evidence="3 4">
    <name type="scientific">Basidiobolus ranarum</name>
    <dbReference type="NCBI Taxonomy" id="34480"/>
    <lineage>
        <taxon>Eukaryota</taxon>
        <taxon>Fungi</taxon>
        <taxon>Fungi incertae sedis</taxon>
        <taxon>Zoopagomycota</taxon>
        <taxon>Entomophthoromycotina</taxon>
        <taxon>Basidiobolomycetes</taxon>
        <taxon>Basidiobolales</taxon>
        <taxon>Basidiobolaceae</taxon>
        <taxon>Basidiobolus</taxon>
    </lineage>
</organism>
<feature type="region of interest" description="Disordered" evidence="1">
    <location>
        <begin position="49"/>
        <end position="72"/>
    </location>
</feature>
<evidence type="ECO:0000256" key="1">
    <source>
        <dbReference type="SAM" id="MobiDB-lite"/>
    </source>
</evidence>
<name>A0ABR2VN34_9FUNG</name>
<feature type="compositionally biased region" description="Low complexity" evidence="1">
    <location>
        <begin position="55"/>
        <end position="65"/>
    </location>
</feature>
<sequence length="72" mass="7850">MKFATLVIASTVLSLATHGLPMGQGTEELAVDKRDLHDLCGRWFCGHTKRDNESSIESSESSSTKHSTKGEE</sequence>
<reference evidence="3 4" key="1">
    <citation type="submission" date="2023-04" db="EMBL/GenBank/DDBJ databases">
        <title>Genome of Basidiobolus ranarum AG-B5.</title>
        <authorList>
            <person name="Stajich J.E."/>
            <person name="Carter-House D."/>
            <person name="Gryganskyi A."/>
        </authorList>
    </citation>
    <scope>NUCLEOTIDE SEQUENCE [LARGE SCALE GENOMIC DNA]</scope>
    <source>
        <strain evidence="3 4">AG-B5</strain>
    </source>
</reference>
<comment type="caution">
    <text evidence="3">The sequence shown here is derived from an EMBL/GenBank/DDBJ whole genome shotgun (WGS) entry which is preliminary data.</text>
</comment>
<gene>
    <name evidence="3" type="ORF">K7432_015416</name>
</gene>
<dbReference type="EMBL" id="JASJQH010008961">
    <property type="protein sequence ID" value="KAK9685682.1"/>
    <property type="molecule type" value="Genomic_DNA"/>
</dbReference>
<feature type="signal peptide" evidence="2">
    <location>
        <begin position="1"/>
        <end position="19"/>
    </location>
</feature>
<evidence type="ECO:0000313" key="4">
    <source>
        <dbReference type="Proteomes" id="UP001479436"/>
    </source>
</evidence>
<feature type="chain" id="PRO_5046027742" evidence="2">
    <location>
        <begin position="20"/>
        <end position="72"/>
    </location>
</feature>
<proteinExistence type="predicted"/>